<keyword evidence="3" id="KW-0808">Transferase</keyword>
<dbReference type="GeneID" id="30024512"/>
<comment type="catalytic activity">
    <reaction evidence="10">
        <text>L-seryl-[protein] + ATP = O-phospho-L-seryl-[protein] + ADP + H(+)</text>
        <dbReference type="Rhea" id="RHEA:17989"/>
        <dbReference type="Rhea" id="RHEA-COMP:9863"/>
        <dbReference type="Rhea" id="RHEA-COMP:11604"/>
        <dbReference type="ChEBI" id="CHEBI:15378"/>
        <dbReference type="ChEBI" id="CHEBI:29999"/>
        <dbReference type="ChEBI" id="CHEBI:30616"/>
        <dbReference type="ChEBI" id="CHEBI:83421"/>
        <dbReference type="ChEBI" id="CHEBI:456216"/>
        <dbReference type="EC" id="2.7.11.1"/>
    </reaction>
    <physiologicalReaction direction="left-to-right" evidence="10">
        <dbReference type="Rhea" id="RHEA:17990"/>
    </physiologicalReaction>
</comment>
<dbReference type="STRING" id="1081104.A0A167MPS1"/>
<dbReference type="GO" id="GO:0017148">
    <property type="term" value="P:negative regulation of translation"/>
    <property type="evidence" value="ECO:0007669"/>
    <property type="project" value="UniProtKB-KW"/>
</dbReference>
<dbReference type="PROSITE" id="PS00107">
    <property type="entry name" value="PROTEIN_KINASE_ATP"/>
    <property type="match status" value="1"/>
</dbReference>
<evidence type="ECO:0000256" key="11">
    <source>
        <dbReference type="PROSITE-ProRule" id="PRU10141"/>
    </source>
</evidence>
<comment type="caution">
    <text evidence="14">The sequence shown here is derived from an EMBL/GenBank/DDBJ whole genome shotgun (WGS) entry which is preliminary data.</text>
</comment>
<evidence type="ECO:0000256" key="4">
    <source>
        <dbReference type="ARBA" id="ARBA00022741"/>
    </source>
</evidence>
<dbReference type="AlphaFoldDB" id="A0A167MPS1"/>
<evidence type="ECO:0000256" key="5">
    <source>
        <dbReference type="ARBA" id="ARBA00022777"/>
    </source>
</evidence>
<feature type="compositionally biased region" description="Basic and acidic residues" evidence="12">
    <location>
        <begin position="388"/>
        <end position="400"/>
    </location>
</feature>
<dbReference type="InterPro" id="IPR008271">
    <property type="entry name" value="Ser/Thr_kinase_AS"/>
</dbReference>
<evidence type="ECO:0000313" key="15">
    <source>
        <dbReference type="Proteomes" id="UP000076744"/>
    </source>
</evidence>
<keyword evidence="15" id="KW-1185">Reference proteome</keyword>
<gene>
    <name evidence="14" type="ORF">ISF_08220</name>
</gene>
<keyword evidence="5 14" id="KW-0418">Kinase</keyword>
<feature type="binding site" evidence="11">
    <location>
        <position position="245"/>
    </location>
    <ligand>
        <name>ATP</name>
        <dbReference type="ChEBI" id="CHEBI:30616"/>
    </ligand>
</feature>
<evidence type="ECO:0000256" key="12">
    <source>
        <dbReference type="SAM" id="MobiDB-lite"/>
    </source>
</evidence>
<evidence type="ECO:0000256" key="9">
    <source>
        <dbReference type="ARBA" id="ARBA00048659"/>
    </source>
</evidence>
<feature type="region of interest" description="Disordered" evidence="12">
    <location>
        <begin position="173"/>
        <end position="201"/>
    </location>
</feature>
<feature type="region of interest" description="Disordered" evidence="12">
    <location>
        <begin position="379"/>
        <end position="400"/>
    </location>
</feature>
<dbReference type="EC" id="2.7.11.1" evidence="1"/>
<dbReference type="EMBL" id="AZHB01000028">
    <property type="protein sequence ID" value="OAA54619.1"/>
    <property type="molecule type" value="Genomic_DNA"/>
</dbReference>
<dbReference type="PANTHER" id="PTHR11042">
    <property type="entry name" value="EUKARYOTIC TRANSLATION INITIATION FACTOR 2-ALPHA KINASE EIF2-ALPHA KINASE -RELATED"/>
    <property type="match status" value="1"/>
</dbReference>
<dbReference type="PROSITE" id="PS00108">
    <property type="entry name" value="PROTEIN_KINASE_ST"/>
    <property type="match status" value="1"/>
</dbReference>
<dbReference type="PROSITE" id="PS50011">
    <property type="entry name" value="PROTEIN_KINASE_DOM"/>
    <property type="match status" value="1"/>
</dbReference>
<dbReference type="GO" id="GO:0005737">
    <property type="term" value="C:cytoplasm"/>
    <property type="evidence" value="ECO:0007669"/>
    <property type="project" value="TreeGrafter"/>
</dbReference>
<keyword evidence="4 11" id="KW-0547">Nucleotide-binding</keyword>
<keyword evidence="2" id="KW-0723">Serine/threonine-protein kinase</keyword>
<accession>A0A167MPS1</accession>
<evidence type="ECO:0000256" key="1">
    <source>
        <dbReference type="ARBA" id="ARBA00012513"/>
    </source>
</evidence>
<evidence type="ECO:0000256" key="8">
    <source>
        <dbReference type="ARBA" id="ARBA00037982"/>
    </source>
</evidence>
<dbReference type="PANTHER" id="PTHR11042:SF160">
    <property type="entry name" value="EUKARYOTIC TRANSLATION INITIATION FACTOR 2-ALPHA KINASE 1"/>
    <property type="match status" value="1"/>
</dbReference>
<dbReference type="InterPro" id="IPR050339">
    <property type="entry name" value="CC_SR_Kinase"/>
</dbReference>
<evidence type="ECO:0000256" key="10">
    <source>
        <dbReference type="ARBA" id="ARBA00048977"/>
    </source>
</evidence>
<evidence type="ECO:0000313" key="14">
    <source>
        <dbReference type="EMBL" id="OAA54619.1"/>
    </source>
</evidence>
<dbReference type="GO" id="GO:0005634">
    <property type="term" value="C:nucleus"/>
    <property type="evidence" value="ECO:0007669"/>
    <property type="project" value="TreeGrafter"/>
</dbReference>
<dbReference type="GO" id="GO:0004694">
    <property type="term" value="F:eukaryotic translation initiation factor 2alpha kinase activity"/>
    <property type="evidence" value="ECO:0007669"/>
    <property type="project" value="TreeGrafter"/>
</dbReference>
<reference evidence="14 15" key="1">
    <citation type="journal article" date="2016" name="Genome Biol. Evol.">
        <title>Divergent and convergent evolution of fungal pathogenicity.</title>
        <authorList>
            <person name="Shang Y."/>
            <person name="Xiao G."/>
            <person name="Zheng P."/>
            <person name="Cen K."/>
            <person name="Zhan S."/>
            <person name="Wang C."/>
        </authorList>
    </citation>
    <scope>NUCLEOTIDE SEQUENCE [LARGE SCALE GENOMIC DNA]</scope>
    <source>
        <strain evidence="14 15">ARSEF 2679</strain>
    </source>
</reference>
<dbReference type="OrthoDB" id="4062651at2759"/>
<keyword evidence="6 11" id="KW-0067">ATP-binding</keyword>
<dbReference type="InterPro" id="IPR017441">
    <property type="entry name" value="Protein_kinase_ATP_BS"/>
</dbReference>
<dbReference type="GO" id="GO:0005524">
    <property type="term" value="F:ATP binding"/>
    <property type="evidence" value="ECO:0007669"/>
    <property type="project" value="UniProtKB-UniRule"/>
</dbReference>
<dbReference type="Pfam" id="PF00069">
    <property type="entry name" value="Pkinase"/>
    <property type="match status" value="1"/>
</dbReference>
<dbReference type="Proteomes" id="UP000076744">
    <property type="component" value="Unassembled WGS sequence"/>
</dbReference>
<evidence type="ECO:0000256" key="6">
    <source>
        <dbReference type="ARBA" id="ARBA00022840"/>
    </source>
</evidence>
<dbReference type="InterPro" id="IPR000719">
    <property type="entry name" value="Prot_kinase_dom"/>
</dbReference>
<evidence type="ECO:0000256" key="2">
    <source>
        <dbReference type="ARBA" id="ARBA00022527"/>
    </source>
</evidence>
<comment type="catalytic activity">
    <reaction evidence="9">
        <text>L-threonyl-[protein] + ATP = O-phospho-L-threonyl-[protein] + ADP + H(+)</text>
        <dbReference type="Rhea" id="RHEA:46608"/>
        <dbReference type="Rhea" id="RHEA-COMP:11060"/>
        <dbReference type="Rhea" id="RHEA-COMP:11605"/>
        <dbReference type="ChEBI" id="CHEBI:15378"/>
        <dbReference type="ChEBI" id="CHEBI:30013"/>
        <dbReference type="ChEBI" id="CHEBI:30616"/>
        <dbReference type="ChEBI" id="CHEBI:61977"/>
        <dbReference type="ChEBI" id="CHEBI:456216"/>
        <dbReference type="EC" id="2.7.11.1"/>
    </reaction>
    <physiologicalReaction direction="left-to-right" evidence="9">
        <dbReference type="Rhea" id="RHEA:46609"/>
    </physiologicalReaction>
</comment>
<evidence type="ECO:0000259" key="13">
    <source>
        <dbReference type="PROSITE" id="PS50011"/>
    </source>
</evidence>
<dbReference type="SMART" id="SM00220">
    <property type="entry name" value="S_TKc"/>
    <property type="match status" value="1"/>
</dbReference>
<evidence type="ECO:0000256" key="7">
    <source>
        <dbReference type="ARBA" id="ARBA00023193"/>
    </source>
</evidence>
<evidence type="ECO:0000256" key="3">
    <source>
        <dbReference type="ARBA" id="ARBA00022679"/>
    </source>
</evidence>
<dbReference type="Gene3D" id="3.30.200.20">
    <property type="entry name" value="Phosphorylase Kinase, domain 1"/>
    <property type="match status" value="1"/>
</dbReference>
<dbReference type="SUPFAM" id="SSF56112">
    <property type="entry name" value="Protein kinase-like (PK-like)"/>
    <property type="match status" value="1"/>
</dbReference>
<dbReference type="Gene3D" id="1.10.510.10">
    <property type="entry name" value="Transferase(Phosphotransferase) domain 1"/>
    <property type="match status" value="1"/>
</dbReference>
<protein>
    <recommendedName>
        <fullName evidence="1">non-specific serine/threonine protein kinase</fullName>
        <ecNumber evidence="1">2.7.11.1</ecNumber>
    </recommendedName>
</protein>
<name>A0A167MPS1_CORFA</name>
<organism evidence="14 15">
    <name type="scientific">Cordyceps fumosorosea (strain ARSEF 2679)</name>
    <name type="common">Isaria fumosorosea</name>
    <dbReference type="NCBI Taxonomy" id="1081104"/>
    <lineage>
        <taxon>Eukaryota</taxon>
        <taxon>Fungi</taxon>
        <taxon>Dikarya</taxon>
        <taxon>Ascomycota</taxon>
        <taxon>Pezizomycotina</taxon>
        <taxon>Sordariomycetes</taxon>
        <taxon>Hypocreomycetidae</taxon>
        <taxon>Hypocreales</taxon>
        <taxon>Cordycipitaceae</taxon>
        <taxon>Cordyceps</taxon>
    </lineage>
</organism>
<keyword evidence="7" id="KW-0652">Protein synthesis inhibitor</keyword>
<dbReference type="CDD" id="cd00180">
    <property type="entry name" value="PKc"/>
    <property type="match status" value="1"/>
</dbReference>
<dbReference type="RefSeq" id="XP_018700905.1">
    <property type="nucleotide sequence ID" value="XM_018851823.1"/>
</dbReference>
<dbReference type="InterPro" id="IPR011009">
    <property type="entry name" value="Kinase-like_dom_sf"/>
</dbReference>
<proteinExistence type="inferred from homology"/>
<feature type="domain" description="Protein kinase" evidence="13">
    <location>
        <begin position="216"/>
        <end position="503"/>
    </location>
</feature>
<sequence length="515" mass="58177">MSSSVASTNFCVFCLVPLTKEAARSVCRYYRNKHATGSMAFFRDQKAKRDARAIAYVGDEEDDDVKLSRSDYRTGCFFTITEAGDLMVCDVSDQGHPTRVLATPTGVSGKRGEGIALRCAGDTCVLPMTPEFYYTISFDSGEEFSLCWGFPDLGWESVRRRRLSLRAEYEARDAASSTTRGKRPFQALGPQDYEPVTSRTPLTSHVGAQGLPLRRIHTYKQLGAGVTGSVFLVVSLRDGKEYAMKTVNSQRKALLPAERPYLIRELKKEALALDRLRHSWWTPNSDPLLWMPLCDGNAAELVKGHACIKMEPAPEMLPLVKPFLVQCLGALRYMHQRQLVHRDLKLANILYRREGPGVIKFYLADVSLMADTATAERQAHVGDPTYRPPEHQHGPRPSGEKSDIYMFGVALLEFLGMVCPKEYRASTFTESEWRWKLDFSGVGRSNFIDRSGGQDLCINGRLFEAWILGLFKNEALKSMLHFRPEERPTAGKAMRELAEHFKFEIPDEFWEQSNK</sequence>
<comment type="similarity">
    <text evidence="8">Belongs to the protein kinase superfamily. Ser/Thr protein kinase family. GCN2 subfamily.</text>
</comment>